<protein>
    <submittedName>
        <fullName evidence="2">Uncharacterized protein</fullName>
    </submittedName>
</protein>
<evidence type="ECO:0000313" key="3">
    <source>
        <dbReference type="Proteomes" id="UP000729402"/>
    </source>
</evidence>
<organism evidence="2 3">
    <name type="scientific">Zizania palustris</name>
    <name type="common">Northern wild rice</name>
    <dbReference type="NCBI Taxonomy" id="103762"/>
    <lineage>
        <taxon>Eukaryota</taxon>
        <taxon>Viridiplantae</taxon>
        <taxon>Streptophyta</taxon>
        <taxon>Embryophyta</taxon>
        <taxon>Tracheophyta</taxon>
        <taxon>Spermatophyta</taxon>
        <taxon>Magnoliopsida</taxon>
        <taxon>Liliopsida</taxon>
        <taxon>Poales</taxon>
        <taxon>Poaceae</taxon>
        <taxon>BOP clade</taxon>
        <taxon>Oryzoideae</taxon>
        <taxon>Oryzeae</taxon>
        <taxon>Zizaniinae</taxon>
        <taxon>Zizania</taxon>
    </lineage>
</organism>
<reference evidence="2" key="2">
    <citation type="submission" date="2021-02" db="EMBL/GenBank/DDBJ databases">
        <authorList>
            <person name="Kimball J.A."/>
            <person name="Haas M.W."/>
            <person name="Macchietto M."/>
            <person name="Kono T."/>
            <person name="Duquette J."/>
            <person name="Shao M."/>
        </authorList>
    </citation>
    <scope>NUCLEOTIDE SEQUENCE</scope>
    <source>
        <tissue evidence="2">Fresh leaf tissue</tissue>
    </source>
</reference>
<sequence>MRDVIFDESKPWSWQPSSPDATTTITLVAPSCFTVEYEVFAPSGEESDDGVQQGMASPTTPRTPDASSTLVPAAPTGPVFVTPPSGESHDSKGAPICCRKY</sequence>
<evidence type="ECO:0000313" key="2">
    <source>
        <dbReference type="EMBL" id="KAG8064930.1"/>
    </source>
</evidence>
<feature type="compositionally biased region" description="Basic and acidic residues" evidence="1">
    <location>
        <begin position="1"/>
        <end position="10"/>
    </location>
</feature>
<name>A0A8J5SQ93_ZIZPA</name>
<keyword evidence="3" id="KW-1185">Reference proteome</keyword>
<gene>
    <name evidence="2" type="ORF">GUJ93_ZPchr0004g39996</name>
</gene>
<feature type="compositionally biased region" description="Polar residues" evidence="1">
    <location>
        <begin position="12"/>
        <end position="21"/>
    </location>
</feature>
<feature type="compositionally biased region" description="Polar residues" evidence="1">
    <location>
        <begin position="54"/>
        <end position="70"/>
    </location>
</feature>
<reference evidence="2" key="1">
    <citation type="journal article" date="2021" name="bioRxiv">
        <title>Whole Genome Assembly and Annotation of Northern Wild Rice, Zizania palustris L., Supports a Whole Genome Duplication in the Zizania Genus.</title>
        <authorList>
            <person name="Haas M."/>
            <person name="Kono T."/>
            <person name="Macchietto M."/>
            <person name="Millas R."/>
            <person name="McGilp L."/>
            <person name="Shao M."/>
            <person name="Duquette J."/>
            <person name="Hirsch C.N."/>
            <person name="Kimball J."/>
        </authorList>
    </citation>
    <scope>NUCLEOTIDE SEQUENCE</scope>
    <source>
        <tissue evidence="2">Fresh leaf tissue</tissue>
    </source>
</reference>
<evidence type="ECO:0000256" key="1">
    <source>
        <dbReference type="SAM" id="MobiDB-lite"/>
    </source>
</evidence>
<proteinExistence type="predicted"/>
<feature type="region of interest" description="Disordered" evidence="1">
    <location>
        <begin position="1"/>
        <end position="21"/>
    </location>
</feature>
<dbReference type="AlphaFoldDB" id="A0A8J5SQ93"/>
<accession>A0A8J5SQ93</accession>
<comment type="caution">
    <text evidence="2">The sequence shown here is derived from an EMBL/GenBank/DDBJ whole genome shotgun (WGS) entry which is preliminary data.</text>
</comment>
<dbReference type="Proteomes" id="UP000729402">
    <property type="component" value="Unassembled WGS sequence"/>
</dbReference>
<dbReference type="EMBL" id="JAAALK010000285">
    <property type="protein sequence ID" value="KAG8064930.1"/>
    <property type="molecule type" value="Genomic_DNA"/>
</dbReference>
<feature type="region of interest" description="Disordered" evidence="1">
    <location>
        <begin position="43"/>
        <end position="101"/>
    </location>
</feature>